<name>A0A6J6H9V2_9ZZZZ</name>
<dbReference type="CDD" id="cd00537">
    <property type="entry name" value="MTHFR"/>
    <property type="match status" value="1"/>
</dbReference>
<dbReference type="AlphaFoldDB" id="A0A6J6H9V2"/>
<accession>A0A6J6H9V2</accession>
<proteinExistence type="inferred from homology"/>
<gene>
    <name evidence="7" type="ORF">UFOPK1433_00355</name>
    <name evidence="8" type="ORF">UFOPK1843_00710</name>
</gene>
<reference evidence="8" key="1">
    <citation type="submission" date="2020-05" db="EMBL/GenBank/DDBJ databases">
        <authorList>
            <person name="Chiriac C."/>
            <person name="Salcher M."/>
            <person name="Ghai R."/>
            <person name="Kavagutti S V."/>
        </authorList>
    </citation>
    <scope>NUCLEOTIDE SEQUENCE</scope>
</reference>
<comment type="similarity">
    <text evidence="3">Belongs to the methylenetetrahydrofolate reductase family.</text>
</comment>
<dbReference type="Pfam" id="PF02219">
    <property type="entry name" value="MTHFR"/>
    <property type="match status" value="1"/>
</dbReference>
<evidence type="ECO:0000256" key="1">
    <source>
        <dbReference type="ARBA" id="ARBA00001974"/>
    </source>
</evidence>
<dbReference type="EMBL" id="CAEZSN010000027">
    <property type="protein sequence ID" value="CAB4538215.1"/>
    <property type="molecule type" value="Genomic_DNA"/>
</dbReference>
<dbReference type="UniPathway" id="UPA00193"/>
<keyword evidence="4" id="KW-0285">Flavoprotein</keyword>
<dbReference type="GO" id="GO:0005829">
    <property type="term" value="C:cytosol"/>
    <property type="evidence" value="ECO:0007669"/>
    <property type="project" value="TreeGrafter"/>
</dbReference>
<organism evidence="8">
    <name type="scientific">freshwater metagenome</name>
    <dbReference type="NCBI Taxonomy" id="449393"/>
    <lineage>
        <taxon>unclassified sequences</taxon>
        <taxon>metagenomes</taxon>
        <taxon>ecological metagenomes</taxon>
    </lineage>
</organism>
<evidence type="ECO:0000256" key="4">
    <source>
        <dbReference type="ARBA" id="ARBA00022630"/>
    </source>
</evidence>
<dbReference type="GO" id="GO:0009086">
    <property type="term" value="P:methionine biosynthetic process"/>
    <property type="evidence" value="ECO:0007669"/>
    <property type="project" value="TreeGrafter"/>
</dbReference>
<dbReference type="EMBL" id="CAEZUR010000048">
    <property type="protein sequence ID" value="CAB4609293.1"/>
    <property type="molecule type" value="Genomic_DNA"/>
</dbReference>
<keyword evidence="5" id="KW-0274">FAD</keyword>
<dbReference type="InterPro" id="IPR029041">
    <property type="entry name" value="FAD-linked_oxidoreductase-like"/>
</dbReference>
<dbReference type="PANTHER" id="PTHR45754">
    <property type="entry name" value="METHYLENETETRAHYDROFOLATE REDUCTASE"/>
    <property type="match status" value="1"/>
</dbReference>
<dbReference type="InterPro" id="IPR003171">
    <property type="entry name" value="Mehydrof_redctse-like"/>
</dbReference>
<evidence type="ECO:0000256" key="2">
    <source>
        <dbReference type="ARBA" id="ARBA00004777"/>
    </source>
</evidence>
<dbReference type="GO" id="GO:0071949">
    <property type="term" value="F:FAD binding"/>
    <property type="evidence" value="ECO:0007669"/>
    <property type="project" value="TreeGrafter"/>
</dbReference>
<keyword evidence="6" id="KW-0560">Oxidoreductase</keyword>
<protein>
    <submittedName>
        <fullName evidence="8">Unannotated protein</fullName>
    </submittedName>
</protein>
<dbReference type="PANTHER" id="PTHR45754:SF3">
    <property type="entry name" value="METHYLENETETRAHYDROFOLATE REDUCTASE (NADPH)"/>
    <property type="match status" value="1"/>
</dbReference>
<dbReference type="SUPFAM" id="SSF51730">
    <property type="entry name" value="FAD-linked oxidoreductase"/>
    <property type="match status" value="1"/>
</dbReference>
<evidence type="ECO:0000313" key="7">
    <source>
        <dbReference type="EMBL" id="CAB4538215.1"/>
    </source>
</evidence>
<dbReference type="GO" id="GO:0004489">
    <property type="term" value="F:methylenetetrahydrofolate reductase [NAD(P)H] activity"/>
    <property type="evidence" value="ECO:0007669"/>
    <property type="project" value="InterPro"/>
</dbReference>
<dbReference type="GO" id="GO:0035999">
    <property type="term" value="P:tetrahydrofolate interconversion"/>
    <property type="evidence" value="ECO:0007669"/>
    <property type="project" value="UniProtKB-UniPathway"/>
</dbReference>
<comment type="pathway">
    <text evidence="2">One-carbon metabolism; tetrahydrofolate interconversion.</text>
</comment>
<evidence type="ECO:0000256" key="3">
    <source>
        <dbReference type="ARBA" id="ARBA00006743"/>
    </source>
</evidence>
<dbReference type="Gene3D" id="3.20.20.220">
    <property type="match status" value="1"/>
</dbReference>
<evidence type="ECO:0000256" key="6">
    <source>
        <dbReference type="ARBA" id="ARBA00023002"/>
    </source>
</evidence>
<sequence length="287" mass="30689">MTEGFSIAKALTAAAPTLSFEFFPPKDEAGANSLRNSIEELMTLSPDFVSVTYGAMGSNQDSSVAIVEQLSKIVATVAHLTCIGASTSGIQNLLMRYQSAGVAAILALRGDKPKGYDEQPAGDFTYASDLVRQVKQFTSFEVGVAAFPEKHPESHSLADDIRILKMKQDTGASFAMTQLFFDVEAYSQLVSSARAEGVTIPIIPGVMPFENARQVLRMAQMSGATVPPELDLKLSQAFSEEAARTIGMDFSVHLVQDLLAAGAPGIHIFTLNQHRATLELANSANLA</sequence>
<evidence type="ECO:0000256" key="5">
    <source>
        <dbReference type="ARBA" id="ARBA00022827"/>
    </source>
</evidence>
<evidence type="ECO:0000313" key="8">
    <source>
        <dbReference type="EMBL" id="CAB4609293.1"/>
    </source>
</evidence>
<comment type="cofactor">
    <cofactor evidence="1">
        <name>FAD</name>
        <dbReference type="ChEBI" id="CHEBI:57692"/>
    </cofactor>
</comment>